<organism evidence="2 3">
    <name type="scientific">Bacteroides nordii CL02T12C05</name>
    <dbReference type="NCBI Taxonomy" id="997884"/>
    <lineage>
        <taxon>Bacteria</taxon>
        <taxon>Pseudomonadati</taxon>
        <taxon>Bacteroidota</taxon>
        <taxon>Bacteroidia</taxon>
        <taxon>Bacteroidales</taxon>
        <taxon>Bacteroidaceae</taxon>
        <taxon>Bacteroides</taxon>
    </lineage>
</organism>
<gene>
    <name evidence="2" type="ORF">HMPREF1068_03010</name>
</gene>
<reference evidence="2 3" key="1">
    <citation type="submission" date="2012-02" db="EMBL/GenBank/DDBJ databases">
        <title>The Genome Sequence of Bacteroides nordii CL02T12C05.</title>
        <authorList>
            <consortium name="The Broad Institute Genome Sequencing Platform"/>
            <person name="Earl A."/>
            <person name="Ward D."/>
            <person name="Feldgarden M."/>
            <person name="Gevers D."/>
            <person name="Zitomersky N.L."/>
            <person name="Coyne M.J."/>
            <person name="Comstock L.E."/>
            <person name="Young S.K."/>
            <person name="Zeng Q."/>
            <person name="Gargeya S."/>
            <person name="Fitzgerald M."/>
            <person name="Haas B."/>
            <person name="Abouelleil A."/>
            <person name="Alvarado L."/>
            <person name="Arachchi H.M."/>
            <person name="Berlin A."/>
            <person name="Chapman S.B."/>
            <person name="Gearin G."/>
            <person name="Goldberg J."/>
            <person name="Griggs A."/>
            <person name="Gujja S."/>
            <person name="Hansen M."/>
            <person name="Heiman D."/>
            <person name="Howarth C."/>
            <person name="Larimer J."/>
            <person name="Lui A."/>
            <person name="MacDonald P.J.P."/>
            <person name="McCowen C."/>
            <person name="Montmayeur A."/>
            <person name="Murphy C."/>
            <person name="Neiman D."/>
            <person name="Pearson M."/>
            <person name="Priest M."/>
            <person name="Roberts A."/>
            <person name="Saif S."/>
            <person name="Shea T."/>
            <person name="Sisk P."/>
            <person name="Stolte C."/>
            <person name="Sykes S."/>
            <person name="Wortman J."/>
            <person name="Nusbaum C."/>
            <person name="Birren B."/>
        </authorList>
    </citation>
    <scope>NUCLEOTIDE SEQUENCE [LARGE SCALE GENOMIC DNA]</scope>
    <source>
        <strain evidence="2 3">CL02T12C05</strain>
    </source>
</reference>
<dbReference type="Pfam" id="PF18998">
    <property type="entry name" value="Flg_new_2"/>
    <property type="match status" value="1"/>
</dbReference>
<dbReference type="InterPro" id="IPR032675">
    <property type="entry name" value="LRR_dom_sf"/>
</dbReference>
<dbReference type="AlphaFoldDB" id="I9RXQ3"/>
<dbReference type="HOGENOM" id="CLU_503145_0_0_10"/>
<evidence type="ECO:0000313" key="2">
    <source>
        <dbReference type="EMBL" id="EIY47931.1"/>
    </source>
</evidence>
<dbReference type="InterPro" id="IPR026906">
    <property type="entry name" value="LRR_5"/>
</dbReference>
<dbReference type="InterPro" id="IPR053139">
    <property type="entry name" value="Surface_bspA-like"/>
</dbReference>
<dbReference type="EMBL" id="AGXS01000020">
    <property type="protein sequence ID" value="EIY47931.1"/>
    <property type="molecule type" value="Genomic_DNA"/>
</dbReference>
<evidence type="ECO:0000259" key="1">
    <source>
        <dbReference type="Pfam" id="PF18998"/>
    </source>
</evidence>
<evidence type="ECO:0000313" key="3">
    <source>
        <dbReference type="Proteomes" id="UP000003089"/>
    </source>
</evidence>
<proteinExistence type="predicted"/>
<dbReference type="PANTHER" id="PTHR45661:SF3">
    <property type="entry name" value="IG-LIKE DOMAIN-CONTAINING PROTEIN"/>
    <property type="match status" value="1"/>
</dbReference>
<dbReference type="STRING" id="997884.HMPREF1068_03010"/>
<dbReference type="PATRIC" id="fig|997884.3.peg.3087"/>
<sequence>MSKTFKYPAQEDKIEGYIAILYGSTGQFSNKHAYYIPISLKEINVTNQMQLSDGSDDHRIFPGVFGGCTNLETINLPLTTTIGKYAFRTCSNLKSLSLPIAKSINYTQELTFPSSLASLNIGNLENLNREMLSNLSKLEELTIPFVGTGVKETATGVQGLFGDLFSTDSNSRMKAVTQYYQDNKAKTYYLPANLRKVTVTEECEELQYGAFYGCSTIKEITLPYTLYMVGEKALYGCAGLTDIYCKGAAPAAAYDNSFTGIRVTTCKLHIPYNTTDLYKASDGWKKFFYMQEEAPLTVNVTKNILNAGIILGITEYQQGAMVNLSARANSGYRFKCWMDNGEIVSEEDNYSFTINENKNLLAVFIPVQNENSLIINTESNAVNFTWKTIDDTNEYILKIYSDIDMKKEIASYQFDAKGELVTRTASKLSFRVTDLKPEVTYYYSLIVNDKSNKTLSEQIGTFSTTPTGIEDISTSTNICIRVEGSSLWIENAQEKMISVYNLQGVCQTVIHKAKDMEMIQIDHSGIYLIKVDKLLQKVIIK</sequence>
<dbReference type="PANTHER" id="PTHR45661">
    <property type="entry name" value="SURFACE ANTIGEN"/>
    <property type="match status" value="1"/>
</dbReference>
<name>I9RXQ3_9BACE</name>
<dbReference type="Pfam" id="PF13306">
    <property type="entry name" value="LRR_5"/>
    <property type="match status" value="2"/>
</dbReference>
<dbReference type="Gene3D" id="3.80.10.10">
    <property type="entry name" value="Ribonuclease Inhibitor"/>
    <property type="match status" value="1"/>
</dbReference>
<protein>
    <recommendedName>
        <fullName evidence="1">Bacterial repeat domain-containing protein</fullName>
    </recommendedName>
</protein>
<comment type="caution">
    <text evidence="2">The sequence shown here is derived from an EMBL/GenBank/DDBJ whole genome shotgun (WGS) entry which is preliminary data.</text>
</comment>
<dbReference type="eggNOG" id="COG3209">
    <property type="taxonomic scope" value="Bacteria"/>
</dbReference>
<accession>I9RXQ3</accession>
<keyword evidence="3" id="KW-1185">Reference proteome</keyword>
<dbReference type="InterPro" id="IPR044060">
    <property type="entry name" value="Bacterial_rp_domain"/>
</dbReference>
<feature type="domain" description="Bacterial repeat" evidence="1">
    <location>
        <begin position="306"/>
        <end position="365"/>
    </location>
</feature>
<dbReference type="Proteomes" id="UP000003089">
    <property type="component" value="Unassembled WGS sequence"/>
</dbReference>
<dbReference type="SUPFAM" id="SSF52058">
    <property type="entry name" value="L domain-like"/>
    <property type="match status" value="1"/>
</dbReference>